<dbReference type="AlphaFoldDB" id="A0A095SI83"/>
<organism evidence="1 2">
    <name type="scientific">Alcanivorax nanhaiticus</name>
    <dbReference type="NCBI Taxonomy" id="1177154"/>
    <lineage>
        <taxon>Bacteria</taxon>
        <taxon>Pseudomonadati</taxon>
        <taxon>Pseudomonadota</taxon>
        <taxon>Gammaproteobacteria</taxon>
        <taxon>Oceanospirillales</taxon>
        <taxon>Alcanivoracaceae</taxon>
        <taxon>Alcanivorax</taxon>
    </lineage>
</organism>
<proteinExistence type="predicted"/>
<evidence type="ECO:0000313" key="1">
    <source>
        <dbReference type="EMBL" id="KGD64282.1"/>
    </source>
</evidence>
<gene>
    <name evidence="1" type="ORF">Y5S_02584</name>
</gene>
<dbReference type="STRING" id="1177154.Y5S_02584"/>
<accession>A0A095SI83</accession>
<dbReference type="Proteomes" id="UP000029444">
    <property type="component" value="Unassembled WGS sequence"/>
</dbReference>
<feature type="non-terminal residue" evidence="1">
    <location>
        <position position="61"/>
    </location>
</feature>
<protein>
    <submittedName>
        <fullName evidence="1">Uncharacterized protein</fullName>
    </submittedName>
</protein>
<dbReference type="PROSITE" id="PS51257">
    <property type="entry name" value="PROKAR_LIPOPROTEIN"/>
    <property type="match status" value="1"/>
</dbReference>
<dbReference type="RefSeq" id="WP_035233514.1">
    <property type="nucleotide sequence ID" value="NZ_ARXV01000010.1"/>
</dbReference>
<reference evidence="1 2" key="1">
    <citation type="submission" date="2012-09" db="EMBL/GenBank/DDBJ databases">
        <title>Genome Sequence of alkane-degrading Bacterium Alcanivorax sp. 19-m-6.</title>
        <authorList>
            <person name="Lai Q."/>
            <person name="Shao Z."/>
        </authorList>
    </citation>
    <scope>NUCLEOTIDE SEQUENCE [LARGE SCALE GENOMIC DNA]</scope>
    <source>
        <strain evidence="1 2">19-m-6</strain>
    </source>
</reference>
<sequence length="61" mass="5624">MKGTFRIASLAVAVAIAGCGGGGGSSGGGKAPQPAAKSAVSGAVTKGPVAGAQLYLYQMGA</sequence>
<name>A0A095SI83_9GAMM</name>
<keyword evidence="2" id="KW-1185">Reference proteome</keyword>
<comment type="caution">
    <text evidence="1">The sequence shown here is derived from an EMBL/GenBank/DDBJ whole genome shotgun (WGS) entry which is preliminary data.</text>
</comment>
<dbReference type="EMBL" id="ARXV01000010">
    <property type="protein sequence ID" value="KGD64282.1"/>
    <property type="molecule type" value="Genomic_DNA"/>
</dbReference>
<evidence type="ECO:0000313" key="2">
    <source>
        <dbReference type="Proteomes" id="UP000029444"/>
    </source>
</evidence>
<dbReference type="eggNOG" id="COG1879">
    <property type="taxonomic scope" value="Bacteria"/>
</dbReference>